<protein>
    <submittedName>
        <fullName evidence="2">Corynebacterium glutamicum RXA00780-related</fullName>
    </submittedName>
</protein>
<gene>
    <name evidence="2" type="ORF">PY07782</name>
</gene>
<feature type="compositionally biased region" description="Polar residues" evidence="1">
    <location>
        <begin position="37"/>
        <end position="51"/>
    </location>
</feature>
<sequence>PGSGTTACTGPRGSCPISRAGRPASRSTPERRWAGGCSSTMAWASSSERPR</sequence>
<dbReference type="InParanoid" id="Q7R708"/>
<evidence type="ECO:0000313" key="3">
    <source>
        <dbReference type="Proteomes" id="UP000008553"/>
    </source>
</evidence>
<keyword evidence="3" id="KW-1185">Reference proteome</keyword>
<dbReference type="PaxDb" id="73239-Q7R708"/>
<dbReference type="Proteomes" id="UP000008553">
    <property type="component" value="Unassembled WGS sequence"/>
</dbReference>
<accession>Q7R708</accession>
<feature type="non-terminal residue" evidence="2">
    <location>
        <position position="1"/>
    </location>
</feature>
<organism evidence="2 3">
    <name type="scientific">Plasmodium yoelii yoelii</name>
    <dbReference type="NCBI Taxonomy" id="73239"/>
    <lineage>
        <taxon>Eukaryota</taxon>
        <taxon>Sar</taxon>
        <taxon>Alveolata</taxon>
        <taxon>Apicomplexa</taxon>
        <taxon>Aconoidasida</taxon>
        <taxon>Haemosporida</taxon>
        <taxon>Plasmodiidae</taxon>
        <taxon>Plasmodium</taxon>
        <taxon>Plasmodium (Vinckeia)</taxon>
    </lineage>
</organism>
<name>Q7R708_PLAYO</name>
<evidence type="ECO:0000256" key="1">
    <source>
        <dbReference type="SAM" id="MobiDB-lite"/>
    </source>
</evidence>
<proteinExistence type="predicted"/>
<reference evidence="2 3" key="1">
    <citation type="journal article" date="2002" name="Nature">
        <title>Genome sequence and comparative analysis of the model rodent malaria parasite Plasmodium yoelii yoelii.</title>
        <authorList>
            <person name="Carlton J.M."/>
            <person name="Angiuoli S.V."/>
            <person name="Suh B.B."/>
            <person name="Kooij T.W."/>
            <person name="Pertea M."/>
            <person name="Silva J.C."/>
            <person name="Ermolaeva M.D."/>
            <person name="Allen J.E."/>
            <person name="Selengut J.D."/>
            <person name="Koo H.L."/>
            <person name="Peterson J.D."/>
            <person name="Pop M."/>
            <person name="Kosack D.S."/>
            <person name="Shumway M.F."/>
            <person name="Bidwell S.L."/>
            <person name="Shallom S.J."/>
            <person name="van Aken S.E."/>
            <person name="Riedmuller S.B."/>
            <person name="Feldblyum T.V."/>
            <person name="Cho J.K."/>
            <person name="Quackenbush J."/>
            <person name="Sedegah M."/>
            <person name="Shoaibi A."/>
            <person name="Cummings L.M."/>
            <person name="Florens L."/>
            <person name="Yates J.R."/>
            <person name="Raine J.D."/>
            <person name="Sinden R.E."/>
            <person name="Harris M.A."/>
            <person name="Cunningham D.A."/>
            <person name="Preiser P.R."/>
            <person name="Bergman L.W."/>
            <person name="Vaidya A.B."/>
            <person name="van Lin L.H."/>
            <person name="Janse C.J."/>
            <person name="Waters A.P."/>
            <person name="Smith H.O."/>
            <person name="White O.R."/>
            <person name="Salzberg S.L."/>
            <person name="Venter J.C."/>
            <person name="Fraser C.M."/>
            <person name="Hoffman S.L."/>
            <person name="Gardner M.J."/>
            <person name="Carucci D.J."/>
        </authorList>
    </citation>
    <scope>NUCLEOTIDE SEQUENCE [LARGE SCALE GENOMIC DNA]</scope>
    <source>
        <strain evidence="2 3">17XNL</strain>
    </source>
</reference>
<feature type="region of interest" description="Disordered" evidence="1">
    <location>
        <begin position="1"/>
        <end position="51"/>
    </location>
</feature>
<comment type="caution">
    <text evidence="2">The sequence shown here is derived from an EMBL/GenBank/DDBJ whole genome shotgun (WGS) entry which is preliminary data.</text>
</comment>
<evidence type="ECO:0000313" key="2">
    <source>
        <dbReference type="EMBL" id="EAA20313.1"/>
    </source>
</evidence>
<dbReference type="EMBL" id="AABL01002921">
    <property type="protein sequence ID" value="EAA20313.1"/>
    <property type="molecule type" value="Genomic_DNA"/>
</dbReference>
<dbReference type="AlphaFoldDB" id="Q7R708"/>